<proteinExistence type="inferred from homology"/>
<dbReference type="CDD" id="cd07381">
    <property type="entry name" value="MPP_CapA"/>
    <property type="match status" value="1"/>
</dbReference>
<evidence type="ECO:0000259" key="3">
    <source>
        <dbReference type="SMART" id="SM00854"/>
    </source>
</evidence>
<protein>
    <submittedName>
        <fullName evidence="4">CapA family protein</fullName>
    </submittedName>
</protein>
<dbReference type="Proteomes" id="UP000885695">
    <property type="component" value="Unassembled WGS sequence"/>
</dbReference>
<dbReference type="PANTHER" id="PTHR33393">
    <property type="entry name" value="POLYGLUTAMINE SYNTHESIS ACCESSORY PROTEIN RV0574C-RELATED"/>
    <property type="match status" value="1"/>
</dbReference>
<evidence type="ECO:0000256" key="1">
    <source>
        <dbReference type="ARBA" id="ARBA00005662"/>
    </source>
</evidence>
<keyword evidence="2" id="KW-0812">Transmembrane</keyword>
<keyword evidence="2" id="KW-1133">Transmembrane helix</keyword>
<dbReference type="PANTHER" id="PTHR33393:SF11">
    <property type="entry name" value="POLYGLUTAMINE SYNTHESIS ACCESSORY PROTEIN RV0574C-RELATED"/>
    <property type="match status" value="1"/>
</dbReference>
<organism evidence="4">
    <name type="scientific">candidate division CPR3 bacterium</name>
    <dbReference type="NCBI Taxonomy" id="2268181"/>
    <lineage>
        <taxon>Bacteria</taxon>
        <taxon>Bacteria division CPR3</taxon>
    </lineage>
</organism>
<dbReference type="Gene3D" id="3.60.21.10">
    <property type="match status" value="1"/>
</dbReference>
<dbReference type="EMBL" id="DRHL01000074">
    <property type="protein sequence ID" value="HEB13605.1"/>
    <property type="molecule type" value="Genomic_DNA"/>
</dbReference>
<comment type="similarity">
    <text evidence="1">Belongs to the CapA family.</text>
</comment>
<reference evidence="4" key="1">
    <citation type="journal article" date="2020" name="mSystems">
        <title>Genome- and Community-Level Interaction Insights into Carbon Utilization and Element Cycling Functions of Hydrothermarchaeota in Hydrothermal Sediment.</title>
        <authorList>
            <person name="Zhou Z."/>
            <person name="Liu Y."/>
            <person name="Xu W."/>
            <person name="Pan J."/>
            <person name="Luo Z.H."/>
            <person name="Li M."/>
        </authorList>
    </citation>
    <scope>NUCLEOTIDE SEQUENCE [LARGE SCALE GENOMIC DNA]</scope>
    <source>
        <strain evidence="4">HyVt-369</strain>
    </source>
</reference>
<dbReference type="SMART" id="SM00854">
    <property type="entry name" value="PGA_cap"/>
    <property type="match status" value="1"/>
</dbReference>
<dbReference type="SUPFAM" id="SSF56300">
    <property type="entry name" value="Metallo-dependent phosphatases"/>
    <property type="match status" value="1"/>
</dbReference>
<dbReference type="InterPro" id="IPR019079">
    <property type="entry name" value="Capsule_synth_CapA"/>
</dbReference>
<sequence>MKLKEVSVVKTVILLIFAILLFVTLLGGSFIFWEEKFTASSVLSNVLPIASNVVEEQTVLLFVGDIMLDRGVEFYIQQHDDWRWPFLNVKDIFQKADLVFGNLESVISDKGEKMGSMYSFRADPKTMEGLVFSGIDVVSVANNHSIDYGPEAFVDSLERLKEAGIDYVGGGVTRNEAETVVVKVIKGTTIGIIAYSTKGSPLWQAGENSPGISWMDSTRLSQLKKDIEAAKENVDILVVSFHFGEEYQKEPSMTQQIISKAAIDAGADLIIGHHSHVVQPVEQYKDSWIAYGLGNFIFDQNFSPDTMEGLVLKVEVEKQGIVNVIPLRVNISKESQPTILIK</sequence>
<gene>
    <name evidence="4" type="ORF">ENI13_01345</name>
</gene>
<dbReference type="Pfam" id="PF09587">
    <property type="entry name" value="PGA_cap"/>
    <property type="match status" value="1"/>
</dbReference>
<dbReference type="InterPro" id="IPR029052">
    <property type="entry name" value="Metallo-depent_PP-like"/>
</dbReference>
<name>A0A7C1NSL0_UNCC3</name>
<feature type="domain" description="Capsule synthesis protein CapA" evidence="3">
    <location>
        <begin position="59"/>
        <end position="300"/>
    </location>
</feature>
<evidence type="ECO:0000256" key="2">
    <source>
        <dbReference type="SAM" id="Phobius"/>
    </source>
</evidence>
<comment type="caution">
    <text evidence="4">The sequence shown here is derived from an EMBL/GenBank/DDBJ whole genome shotgun (WGS) entry which is preliminary data.</text>
</comment>
<feature type="transmembrane region" description="Helical" evidence="2">
    <location>
        <begin position="12"/>
        <end position="33"/>
    </location>
</feature>
<dbReference type="AlphaFoldDB" id="A0A7C1NSL0"/>
<evidence type="ECO:0000313" key="4">
    <source>
        <dbReference type="EMBL" id="HEB13605.1"/>
    </source>
</evidence>
<dbReference type="InterPro" id="IPR052169">
    <property type="entry name" value="CW_Biosynth-Accessory"/>
</dbReference>
<keyword evidence="2" id="KW-0472">Membrane</keyword>
<accession>A0A7C1NSL0</accession>